<dbReference type="Proteomes" id="UP001457282">
    <property type="component" value="Unassembled WGS sequence"/>
</dbReference>
<reference evidence="1 2" key="1">
    <citation type="journal article" date="2023" name="G3 (Bethesda)">
        <title>A chromosome-length genome assembly and annotation of blackberry (Rubus argutus, cv. 'Hillquist').</title>
        <authorList>
            <person name="Bruna T."/>
            <person name="Aryal R."/>
            <person name="Dudchenko O."/>
            <person name="Sargent D.J."/>
            <person name="Mead D."/>
            <person name="Buti M."/>
            <person name="Cavallini A."/>
            <person name="Hytonen T."/>
            <person name="Andres J."/>
            <person name="Pham M."/>
            <person name="Weisz D."/>
            <person name="Mascagni F."/>
            <person name="Usai G."/>
            <person name="Natali L."/>
            <person name="Bassil N."/>
            <person name="Fernandez G.E."/>
            <person name="Lomsadze A."/>
            <person name="Armour M."/>
            <person name="Olukolu B."/>
            <person name="Poorten T."/>
            <person name="Britton C."/>
            <person name="Davik J."/>
            <person name="Ashrafi H."/>
            <person name="Aiden E.L."/>
            <person name="Borodovsky M."/>
            <person name="Worthington M."/>
        </authorList>
    </citation>
    <scope>NUCLEOTIDE SEQUENCE [LARGE SCALE GENOMIC DNA]</scope>
    <source>
        <strain evidence="1">PI 553951</strain>
    </source>
</reference>
<organism evidence="1 2">
    <name type="scientific">Rubus argutus</name>
    <name type="common">Southern blackberry</name>
    <dbReference type="NCBI Taxonomy" id="59490"/>
    <lineage>
        <taxon>Eukaryota</taxon>
        <taxon>Viridiplantae</taxon>
        <taxon>Streptophyta</taxon>
        <taxon>Embryophyta</taxon>
        <taxon>Tracheophyta</taxon>
        <taxon>Spermatophyta</taxon>
        <taxon>Magnoliopsida</taxon>
        <taxon>eudicotyledons</taxon>
        <taxon>Gunneridae</taxon>
        <taxon>Pentapetalae</taxon>
        <taxon>rosids</taxon>
        <taxon>fabids</taxon>
        <taxon>Rosales</taxon>
        <taxon>Rosaceae</taxon>
        <taxon>Rosoideae</taxon>
        <taxon>Rosoideae incertae sedis</taxon>
        <taxon>Rubus</taxon>
    </lineage>
</organism>
<gene>
    <name evidence="1" type="ORF">M0R45_026136</name>
</gene>
<keyword evidence="2" id="KW-1185">Reference proteome</keyword>
<dbReference type="AlphaFoldDB" id="A0AAW1WWP3"/>
<proteinExistence type="predicted"/>
<accession>A0AAW1WWP3</accession>
<protein>
    <submittedName>
        <fullName evidence="1">Uncharacterized protein</fullName>
    </submittedName>
</protein>
<sequence length="149" mass="16778">MTDPQRITCSSHEKKFVLGSSDDAILLRGLQQGHEQVPVDFQMAWIPVHPSKGVLDRWILLMRLQESPVEGIDINSWLLLHTWGRNRTSALGTIAGLESVDEDLILCFQLLDLLHQLSSFLLISSAINCSSDWMTGALCFDPLVDLLHW</sequence>
<dbReference type="EMBL" id="JBEDUW010000005">
    <property type="protein sequence ID" value="KAK9929026.1"/>
    <property type="molecule type" value="Genomic_DNA"/>
</dbReference>
<comment type="caution">
    <text evidence="1">The sequence shown here is derived from an EMBL/GenBank/DDBJ whole genome shotgun (WGS) entry which is preliminary data.</text>
</comment>
<evidence type="ECO:0000313" key="2">
    <source>
        <dbReference type="Proteomes" id="UP001457282"/>
    </source>
</evidence>
<name>A0AAW1WWP3_RUBAR</name>
<evidence type="ECO:0000313" key="1">
    <source>
        <dbReference type="EMBL" id="KAK9929026.1"/>
    </source>
</evidence>